<feature type="compositionally biased region" description="Acidic residues" evidence="6">
    <location>
        <begin position="550"/>
        <end position="575"/>
    </location>
</feature>
<feature type="compositionally biased region" description="Basic and acidic residues" evidence="6">
    <location>
        <begin position="593"/>
        <end position="602"/>
    </location>
</feature>
<gene>
    <name evidence="9" type="ORF">Ccrd_016807</name>
</gene>
<dbReference type="InterPro" id="IPR007472">
    <property type="entry name" value="N-end_Aminoacyl_Trfase_C"/>
</dbReference>
<evidence type="ECO:0000256" key="5">
    <source>
        <dbReference type="PIRNR" id="PIRNR037207"/>
    </source>
</evidence>
<keyword evidence="4 5" id="KW-0012">Acyltransferase</keyword>
<accession>A0A103Y989</accession>
<dbReference type="Gramene" id="KVI04867">
    <property type="protein sequence ID" value="KVI04867"/>
    <property type="gene ID" value="Ccrd_016807"/>
</dbReference>
<dbReference type="PANTHER" id="PTHR21367">
    <property type="entry name" value="ARGININE-TRNA-PROTEIN TRANSFERASE 1"/>
    <property type="match status" value="1"/>
</dbReference>
<feature type="domain" description="N-end aminoacyl transferase N-terminal" evidence="7">
    <location>
        <begin position="36"/>
        <end position="121"/>
    </location>
</feature>
<dbReference type="GO" id="GO:0004057">
    <property type="term" value="F:arginyl-tRNA--protein transferase activity"/>
    <property type="evidence" value="ECO:0007669"/>
    <property type="project" value="UniProtKB-EC"/>
</dbReference>
<dbReference type="InterPro" id="IPR016181">
    <property type="entry name" value="Acyl_CoA_acyltransferase"/>
</dbReference>
<evidence type="ECO:0000259" key="7">
    <source>
        <dbReference type="Pfam" id="PF04376"/>
    </source>
</evidence>
<evidence type="ECO:0000313" key="10">
    <source>
        <dbReference type="Proteomes" id="UP000243975"/>
    </source>
</evidence>
<keyword evidence="2 5" id="KW-0808">Transferase</keyword>
<feature type="compositionally biased region" description="Low complexity" evidence="6">
    <location>
        <begin position="9"/>
        <end position="25"/>
    </location>
</feature>
<evidence type="ECO:0000256" key="2">
    <source>
        <dbReference type="ARBA" id="ARBA00022679"/>
    </source>
</evidence>
<dbReference type="InterPro" id="IPR007471">
    <property type="entry name" value="N-end_Aminoacyl_Trfase_N"/>
</dbReference>
<dbReference type="SUPFAM" id="SSF55729">
    <property type="entry name" value="Acyl-CoA N-acyltransferases (Nat)"/>
    <property type="match status" value="1"/>
</dbReference>
<dbReference type="EC" id="2.3.2.8" evidence="5"/>
<dbReference type="Pfam" id="PF04377">
    <property type="entry name" value="ATE_C"/>
    <property type="match status" value="1"/>
</dbReference>
<comment type="similarity">
    <text evidence="1 5">Belongs to the R-transferase family.</text>
</comment>
<dbReference type="PIRSF" id="PIRSF037207">
    <property type="entry name" value="ATE1_euk"/>
    <property type="match status" value="1"/>
</dbReference>
<dbReference type="EMBL" id="LEKV01001903">
    <property type="protein sequence ID" value="KVI04867.1"/>
    <property type="molecule type" value="Genomic_DNA"/>
</dbReference>
<dbReference type="GO" id="GO:0005737">
    <property type="term" value="C:cytoplasm"/>
    <property type="evidence" value="ECO:0007669"/>
    <property type="project" value="TreeGrafter"/>
</dbReference>
<feature type="domain" description="N-end rule aminoacyl transferase C-terminal" evidence="8">
    <location>
        <begin position="364"/>
        <end position="506"/>
    </location>
</feature>
<dbReference type="OMA" id="NTNKMSY"/>
<dbReference type="AlphaFoldDB" id="A0A103Y989"/>
<evidence type="ECO:0000259" key="8">
    <source>
        <dbReference type="Pfam" id="PF04377"/>
    </source>
</evidence>
<comment type="caution">
    <text evidence="9">The sequence shown here is derived from an EMBL/GenBank/DDBJ whole genome shotgun (WGS) entry which is preliminary data.</text>
</comment>
<evidence type="ECO:0000313" key="9">
    <source>
        <dbReference type="EMBL" id="KVI04867.1"/>
    </source>
</evidence>
<reference evidence="9 10" key="1">
    <citation type="journal article" date="2016" name="Sci. Rep.">
        <title>The genome sequence of the outbreeding globe artichoke constructed de novo incorporating a phase-aware low-pass sequencing strategy of F1 progeny.</title>
        <authorList>
            <person name="Scaglione D."/>
            <person name="Reyes-Chin-Wo S."/>
            <person name="Acquadro A."/>
            <person name="Froenicke L."/>
            <person name="Portis E."/>
            <person name="Beitel C."/>
            <person name="Tirone M."/>
            <person name="Mauro R."/>
            <person name="Lo Monaco A."/>
            <person name="Mauromicale G."/>
            <person name="Faccioli P."/>
            <person name="Cattivelli L."/>
            <person name="Rieseberg L."/>
            <person name="Michelmore R."/>
            <person name="Lanteri S."/>
        </authorList>
    </citation>
    <scope>NUCLEOTIDE SEQUENCE [LARGE SCALE GENOMIC DNA]</scope>
    <source>
        <strain evidence="9">2C</strain>
    </source>
</reference>
<keyword evidence="10" id="KW-1185">Reference proteome</keyword>
<evidence type="ECO:0000256" key="4">
    <source>
        <dbReference type="ARBA" id="ARBA00023315"/>
    </source>
</evidence>
<dbReference type="STRING" id="59895.A0A103Y989"/>
<feature type="region of interest" description="Disordered" evidence="6">
    <location>
        <begin position="542"/>
        <end position="602"/>
    </location>
</feature>
<sequence>MADEKMIRSEASSSRSNSNNGRGESVVFDVGRGRRSCGYCKSSSYTSITHAKDFSDIKDNLVHLFVDLRAHSLTVYDYQGFLDKGWRRAGCLLYKPEMEKTCCPSYTIRLKASDFVPSKEQVRVAKRMQRFIDGTLNVKKPCELVEIFSSTGPCNLSNSECRSSVHRNFLADNGVQKNILEQVTRRLSDQIDSVVHTCIKQGKFPPDIQYPKASVKSVAPATRKLLAEGSEDLLYSSNISFQIAAALRRANKDADLSKSTDNCTEKSNRCRDPNPKFIADELSSHLSNLVPAFGFSIKACNGHINFYSTEIQAQPDVVVGKASISKDSSTGNGNKSCSLDFAGKFQAKGPNLEIRMKKSSFDPEEYALYKRYQIQVHNDAPNHVTESSYKRFLVDSPLVFVPSSRDSTSPPCGFGSFHQQYLINGKLVAVGVIDILPRCLSSKYLFWDPDLAFLSLGKYSALQEINWVLENEGHCPSLQYYYLGYYIHSCNKMRYKAAYRPSELLCPLRYQWVPYDIAKRLLDRKPYVVLSDFATLQNEEPSSHAFEENMGQEDEPCPEESNDIPIDDDEEMSEIDFEHSDDGSEPETTAPTETRKEDISNDVIGAKERQYLESQLHRHLRVMGMDVSARMVYSLG</sequence>
<dbReference type="PANTHER" id="PTHR21367:SF1">
    <property type="entry name" value="ARGINYL-TRNA--PROTEIN TRANSFERASE 1"/>
    <property type="match status" value="1"/>
</dbReference>
<comment type="function">
    <text evidence="5">Involved in the post-translational conjugation of arginine to the N-terminal aspartate or glutamate of a protein. This arginylation is required for degradation of the protein via the ubiquitin pathway.</text>
</comment>
<organism evidence="9 10">
    <name type="scientific">Cynara cardunculus var. scolymus</name>
    <name type="common">Globe artichoke</name>
    <name type="synonym">Cynara scolymus</name>
    <dbReference type="NCBI Taxonomy" id="59895"/>
    <lineage>
        <taxon>Eukaryota</taxon>
        <taxon>Viridiplantae</taxon>
        <taxon>Streptophyta</taxon>
        <taxon>Embryophyta</taxon>
        <taxon>Tracheophyta</taxon>
        <taxon>Spermatophyta</taxon>
        <taxon>Magnoliopsida</taxon>
        <taxon>eudicotyledons</taxon>
        <taxon>Gunneridae</taxon>
        <taxon>Pentapetalae</taxon>
        <taxon>asterids</taxon>
        <taxon>campanulids</taxon>
        <taxon>Asterales</taxon>
        <taxon>Asteraceae</taxon>
        <taxon>Carduoideae</taxon>
        <taxon>Cardueae</taxon>
        <taxon>Carduinae</taxon>
        <taxon>Cynara</taxon>
    </lineage>
</organism>
<evidence type="ECO:0000256" key="1">
    <source>
        <dbReference type="ARBA" id="ARBA00009991"/>
    </source>
</evidence>
<name>A0A103Y989_CYNCS</name>
<feature type="region of interest" description="Disordered" evidence="6">
    <location>
        <begin position="1"/>
        <end position="26"/>
    </location>
</feature>
<evidence type="ECO:0000256" key="3">
    <source>
        <dbReference type="ARBA" id="ARBA00022786"/>
    </source>
</evidence>
<dbReference type="Proteomes" id="UP000243975">
    <property type="component" value="Unassembled WGS sequence"/>
</dbReference>
<keyword evidence="3 5" id="KW-0833">Ubl conjugation pathway</keyword>
<dbReference type="InterPro" id="IPR030700">
    <property type="entry name" value="N-end_Aminoacyl_Trfase"/>
</dbReference>
<evidence type="ECO:0000256" key="6">
    <source>
        <dbReference type="SAM" id="MobiDB-lite"/>
    </source>
</evidence>
<proteinExistence type="inferred from homology"/>
<dbReference type="InterPro" id="IPR017137">
    <property type="entry name" value="Arg-tRNA-P_Trfase_1_euk"/>
</dbReference>
<comment type="catalytic activity">
    <reaction evidence="5">
        <text>an N-terminal L-alpha-aminoacyl-[protein] + L-arginyl-tRNA(Arg) = an N-terminal L-arginyl-L-aminoacyl-[protein] + tRNA(Arg) + H(+)</text>
        <dbReference type="Rhea" id="RHEA:10208"/>
        <dbReference type="Rhea" id="RHEA-COMP:9658"/>
        <dbReference type="Rhea" id="RHEA-COMP:9673"/>
        <dbReference type="Rhea" id="RHEA-COMP:10636"/>
        <dbReference type="Rhea" id="RHEA-COMP:10638"/>
        <dbReference type="ChEBI" id="CHEBI:15378"/>
        <dbReference type="ChEBI" id="CHEBI:78442"/>
        <dbReference type="ChEBI" id="CHEBI:78513"/>
        <dbReference type="ChEBI" id="CHEBI:78597"/>
        <dbReference type="ChEBI" id="CHEBI:83562"/>
        <dbReference type="EC" id="2.3.2.8"/>
    </reaction>
</comment>
<protein>
    <recommendedName>
        <fullName evidence="5">Arginyl-tRNA--protein transferase</fullName>
        <ecNumber evidence="5">2.3.2.8</ecNumber>
    </recommendedName>
</protein>
<dbReference type="Pfam" id="PF04376">
    <property type="entry name" value="ATE_N"/>
    <property type="match status" value="1"/>
</dbReference>